<dbReference type="AlphaFoldDB" id="A0A1B6L5Y0"/>
<dbReference type="EMBL" id="GEBQ01020922">
    <property type="protein sequence ID" value="JAT19055.1"/>
    <property type="molecule type" value="Transcribed_RNA"/>
</dbReference>
<evidence type="ECO:0000256" key="1">
    <source>
        <dbReference type="SAM" id="Phobius"/>
    </source>
</evidence>
<keyword evidence="1" id="KW-1133">Transmembrane helix</keyword>
<name>A0A1B6L5Y0_9HEMI</name>
<keyword evidence="1" id="KW-0812">Transmembrane</keyword>
<feature type="transmembrane region" description="Helical" evidence="1">
    <location>
        <begin position="16"/>
        <end position="38"/>
    </location>
</feature>
<dbReference type="InterPro" id="IPR020234">
    <property type="entry name" value="Mite_allergen_group-7"/>
</dbReference>
<reference evidence="2" key="1">
    <citation type="submission" date="2015-11" db="EMBL/GenBank/DDBJ databases">
        <title>De novo transcriptome assembly of four potential Pierce s Disease insect vectors from Arizona vineyards.</title>
        <authorList>
            <person name="Tassone E.E."/>
        </authorList>
    </citation>
    <scope>NUCLEOTIDE SEQUENCE</scope>
</reference>
<evidence type="ECO:0000313" key="2">
    <source>
        <dbReference type="EMBL" id="JAT19055.1"/>
    </source>
</evidence>
<sequence>SLLVGGNQNFFIDTSVLFIMAHLCLAVFLVLSSTSVFINADDGENININGVVDGLLDKAKQYLKETNSGSLNISDMERTFKKRFLKGGVKATQGVFSDLTTLKRTGDATLKLANDSTSIKMFLGLSKMQINFDHCRVWIGKLSVSDKLTVYVNKNSFEVKITFIIDGDNCTTSLDDLKMNEFGAIEVELNKFSKVKIVADKFVDWLVNHFDDKIRRALETQLKSALEKVLKKQDLCSFLK</sequence>
<dbReference type="InterPro" id="IPR038602">
    <property type="entry name" value="Mite_allergen_7_sf"/>
</dbReference>
<dbReference type="Gene3D" id="3.15.10.50">
    <property type="match status" value="1"/>
</dbReference>
<organism evidence="2">
    <name type="scientific">Graphocephala atropunctata</name>
    <dbReference type="NCBI Taxonomy" id="36148"/>
    <lineage>
        <taxon>Eukaryota</taxon>
        <taxon>Metazoa</taxon>
        <taxon>Ecdysozoa</taxon>
        <taxon>Arthropoda</taxon>
        <taxon>Hexapoda</taxon>
        <taxon>Insecta</taxon>
        <taxon>Pterygota</taxon>
        <taxon>Neoptera</taxon>
        <taxon>Paraneoptera</taxon>
        <taxon>Hemiptera</taxon>
        <taxon>Auchenorrhyncha</taxon>
        <taxon>Membracoidea</taxon>
        <taxon>Cicadellidae</taxon>
        <taxon>Cicadellinae</taxon>
        <taxon>Cicadellini</taxon>
        <taxon>Graphocephala</taxon>
    </lineage>
</organism>
<proteinExistence type="predicted"/>
<protein>
    <recommendedName>
        <fullName evidence="3">Lipid-binding serum glycoprotein N-terminal domain-containing protein</fullName>
    </recommendedName>
</protein>
<evidence type="ECO:0008006" key="3">
    <source>
        <dbReference type="Google" id="ProtNLM"/>
    </source>
</evidence>
<feature type="non-terminal residue" evidence="2">
    <location>
        <position position="1"/>
    </location>
</feature>
<accession>A0A1B6L5Y0</accession>
<gene>
    <name evidence="2" type="ORF">g.5102</name>
</gene>
<dbReference type="Pfam" id="PF16984">
    <property type="entry name" value="Grp7_allergen"/>
    <property type="match status" value="1"/>
</dbReference>
<keyword evidence="1" id="KW-0472">Membrane</keyword>